<reference evidence="2" key="1">
    <citation type="submission" date="2019-11" db="EMBL/GenBank/DDBJ databases">
        <title>Microbial mats filling the niche in hypersaline microbial mats.</title>
        <authorList>
            <person name="Wong H.L."/>
            <person name="Macleod F.I."/>
            <person name="White R.A. III"/>
            <person name="Burns B.P."/>
        </authorList>
    </citation>
    <scope>NUCLEOTIDE SEQUENCE</scope>
    <source>
        <strain evidence="2">Bin_327</strain>
    </source>
</reference>
<feature type="non-terminal residue" evidence="2">
    <location>
        <position position="316"/>
    </location>
</feature>
<gene>
    <name evidence="2" type="ORF">GF359_06565</name>
</gene>
<accession>A0A9D5K9H5</accession>
<dbReference type="Proteomes" id="UP000630660">
    <property type="component" value="Unassembled WGS sequence"/>
</dbReference>
<dbReference type="InterPro" id="IPR002347">
    <property type="entry name" value="SDR_fam"/>
</dbReference>
<dbReference type="InterPro" id="IPR036291">
    <property type="entry name" value="NAD(P)-bd_dom_sf"/>
</dbReference>
<comment type="caution">
    <text evidence="2">The sequence shown here is derived from an EMBL/GenBank/DDBJ whole genome shotgun (WGS) entry which is preliminary data.</text>
</comment>
<name>A0A9D5K9H5_UNCW3</name>
<dbReference type="SUPFAM" id="SSF51735">
    <property type="entry name" value="NAD(P)-binding Rossmann-fold domains"/>
    <property type="match status" value="1"/>
</dbReference>
<keyword evidence="1" id="KW-0560">Oxidoreductase</keyword>
<proteinExistence type="predicted"/>
<evidence type="ECO:0000313" key="3">
    <source>
        <dbReference type="Proteomes" id="UP000630660"/>
    </source>
</evidence>
<dbReference type="Gene3D" id="3.40.50.720">
    <property type="entry name" value="NAD(P)-binding Rossmann-like Domain"/>
    <property type="match status" value="1"/>
</dbReference>
<evidence type="ECO:0000313" key="2">
    <source>
        <dbReference type="EMBL" id="MBD3364861.1"/>
    </source>
</evidence>
<dbReference type="GO" id="GO:0016491">
    <property type="term" value="F:oxidoreductase activity"/>
    <property type="evidence" value="ECO:0007669"/>
    <property type="project" value="UniProtKB-KW"/>
</dbReference>
<evidence type="ECO:0000256" key="1">
    <source>
        <dbReference type="ARBA" id="ARBA00023002"/>
    </source>
</evidence>
<dbReference type="PANTHER" id="PTHR43157:SF31">
    <property type="entry name" value="PHOSPHATIDYLINOSITOL-GLYCAN BIOSYNTHESIS CLASS F PROTEIN"/>
    <property type="match status" value="1"/>
</dbReference>
<dbReference type="PRINTS" id="PR00081">
    <property type="entry name" value="GDHRDH"/>
</dbReference>
<dbReference type="AlphaFoldDB" id="A0A9D5K9H5"/>
<organism evidence="2 3">
    <name type="scientific">candidate division WOR-3 bacterium</name>
    <dbReference type="NCBI Taxonomy" id="2052148"/>
    <lineage>
        <taxon>Bacteria</taxon>
        <taxon>Bacteria division WOR-3</taxon>
    </lineage>
</organism>
<dbReference type="Pfam" id="PF00106">
    <property type="entry name" value="adh_short"/>
    <property type="match status" value="1"/>
</dbReference>
<dbReference type="PANTHER" id="PTHR43157">
    <property type="entry name" value="PHOSPHATIDYLINOSITOL-GLYCAN BIOSYNTHESIS CLASS F PROTEIN-RELATED"/>
    <property type="match status" value="1"/>
</dbReference>
<protein>
    <submittedName>
        <fullName evidence="2">SDR family NAD(P)-dependent oxidoreductase</fullName>
    </submittedName>
</protein>
<dbReference type="EMBL" id="WJKJ01000221">
    <property type="protein sequence ID" value="MBD3364861.1"/>
    <property type="molecule type" value="Genomic_DNA"/>
</dbReference>
<sequence length="316" mass="35315">MKIDRKFYKYVRQYELSNIYAMIKNNSREPAVCPDGFSGRLVVVTGATSGIGYAAAREYASHGANLLCVNRNSEKSKALKREIEKEFKVRCDFVTADLSVLADIHRAAAVLAGLKTPIDVVIHNAGVYLTARQLTPDGLERVFALNYLSSFIINYTLLGKLSAQKRSRIILVNSEGHRFAAWGLRLDDLNWERRRYSGWGSYGSAKTAQLLSMMVFAERLEHTGVSINAMHPGAVKTESGQENGPVYLWFKRNFIDKSLKPPQVSARALYYLGVSKKVEGQSGRFFNLTTLEEPAPPAVDRDTAYKLWDMSVEMGG</sequence>